<dbReference type="AlphaFoldDB" id="A0A7J5E1I1"/>
<evidence type="ECO:0000256" key="1">
    <source>
        <dbReference type="ARBA" id="ARBA00023125"/>
    </source>
</evidence>
<dbReference type="GO" id="GO:0006355">
    <property type="term" value="P:regulation of DNA-templated transcription"/>
    <property type="evidence" value="ECO:0007669"/>
    <property type="project" value="InterPro"/>
</dbReference>
<dbReference type="GO" id="GO:0003677">
    <property type="term" value="F:DNA binding"/>
    <property type="evidence" value="ECO:0007669"/>
    <property type="project" value="UniProtKB-KW"/>
</dbReference>
<dbReference type="InterPro" id="IPR011006">
    <property type="entry name" value="CheY-like_superfamily"/>
</dbReference>
<dbReference type="PROSITE" id="PS50110">
    <property type="entry name" value="RESPONSE_REGULATORY"/>
    <property type="match status" value="1"/>
</dbReference>
<keyword evidence="2" id="KW-0597">Phosphoprotein</keyword>
<dbReference type="GO" id="GO:0000160">
    <property type="term" value="P:phosphorelay signal transduction system"/>
    <property type="evidence" value="ECO:0007669"/>
    <property type="project" value="InterPro"/>
</dbReference>
<evidence type="ECO:0000259" key="3">
    <source>
        <dbReference type="PROSITE" id="PS50110"/>
    </source>
</evidence>
<dbReference type="PANTHER" id="PTHR43214">
    <property type="entry name" value="TWO-COMPONENT RESPONSE REGULATOR"/>
    <property type="match status" value="1"/>
</dbReference>
<evidence type="ECO:0000313" key="5">
    <source>
        <dbReference type="Proteomes" id="UP000449906"/>
    </source>
</evidence>
<keyword evidence="1" id="KW-0238">DNA-binding</keyword>
<feature type="domain" description="Response regulatory" evidence="3">
    <location>
        <begin position="6"/>
        <end position="121"/>
    </location>
</feature>
<sequence>MTTVPRFAHVDDTTALRASLGLLLPDLDFVSAHPNVEDLLAKRPAADVVVLDLHLATAGQPEAAQGPVAIRALVAAGYRVCVYTQEQRRFVLAACLAAGATGVVSKTETLEATAAAFRAVADGELVVPPAVAGLLEVLVRRGSLTVLSPRQRQVLAARARGLTFAEMSRTMFLAESTLRGYWIDLSRIVEEYLQETSAGDIERALGLSPGDLLDP</sequence>
<name>A0A7J5E1I1_NOCSI</name>
<dbReference type="SUPFAM" id="SSF46894">
    <property type="entry name" value="C-terminal effector domain of the bipartite response regulators"/>
    <property type="match status" value="1"/>
</dbReference>
<dbReference type="InterPro" id="IPR039420">
    <property type="entry name" value="WalR-like"/>
</dbReference>
<reference evidence="4 5" key="1">
    <citation type="submission" date="2019-09" db="EMBL/GenBank/DDBJ databases">
        <title>Pimelobacter sp. isolated from Paulinella.</title>
        <authorList>
            <person name="Jeong S.E."/>
        </authorList>
    </citation>
    <scope>NUCLEOTIDE SEQUENCE [LARGE SCALE GENOMIC DNA]</scope>
    <source>
        <strain evidence="4 5">Pch-N</strain>
    </source>
</reference>
<proteinExistence type="predicted"/>
<dbReference type="InterPro" id="IPR016032">
    <property type="entry name" value="Sig_transdc_resp-reg_C-effctor"/>
</dbReference>
<protein>
    <submittedName>
        <fullName evidence="4">Response regulator transcription factor</fullName>
    </submittedName>
</protein>
<dbReference type="Proteomes" id="UP000449906">
    <property type="component" value="Unassembled WGS sequence"/>
</dbReference>
<comment type="caution">
    <text evidence="4">The sequence shown here is derived from an EMBL/GenBank/DDBJ whole genome shotgun (WGS) entry which is preliminary data.</text>
</comment>
<dbReference type="SUPFAM" id="SSF52172">
    <property type="entry name" value="CheY-like"/>
    <property type="match status" value="1"/>
</dbReference>
<evidence type="ECO:0000313" key="4">
    <source>
        <dbReference type="EMBL" id="KAB2812095.1"/>
    </source>
</evidence>
<dbReference type="RefSeq" id="WP_151579500.1">
    <property type="nucleotide sequence ID" value="NZ_WBVM01000001.1"/>
</dbReference>
<evidence type="ECO:0000256" key="2">
    <source>
        <dbReference type="PROSITE-ProRule" id="PRU00169"/>
    </source>
</evidence>
<feature type="modified residue" description="4-aspartylphosphate" evidence="2">
    <location>
        <position position="52"/>
    </location>
</feature>
<dbReference type="Gene3D" id="3.40.50.2300">
    <property type="match status" value="1"/>
</dbReference>
<gene>
    <name evidence="4" type="ORF">F9L07_09740</name>
</gene>
<organism evidence="4 5">
    <name type="scientific">Nocardioides simplex</name>
    <name type="common">Arthrobacter simplex</name>
    <dbReference type="NCBI Taxonomy" id="2045"/>
    <lineage>
        <taxon>Bacteria</taxon>
        <taxon>Bacillati</taxon>
        <taxon>Actinomycetota</taxon>
        <taxon>Actinomycetes</taxon>
        <taxon>Propionibacteriales</taxon>
        <taxon>Nocardioidaceae</taxon>
        <taxon>Pimelobacter</taxon>
    </lineage>
</organism>
<dbReference type="InterPro" id="IPR001789">
    <property type="entry name" value="Sig_transdc_resp-reg_receiver"/>
</dbReference>
<dbReference type="PANTHER" id="PTHR43214:SF43">
    <property type="entry name" value="TWO-COMPONENT RESPONSE REGULATOR"/>
    <property type="match status" value="1"/>
</dbReference>
<accession>A0A7J5E1I1</accession>
<dbReference type="EMBL" id="WBVM01000001">
    <property type="protein sequence ID" value="KAB2812095.1"/>
    <property type="molecule type" value="Genomic_DNA"/>
</dbReference>